<evidence type="ECO:0000313" key="5">
    <source>
        <dbReference type="EMBL" id="KAH7237951.1"/>
    </source>
</evidence>
<keyword evidence="6" id="KW-1185">Reference proteome</keyword>
<dbReference type="InterPro" id="IPR013216">
    <property type="entry name" value="Methyltransf_11"/>
</dbReference>
<feature type="domain" description="Methyltransferase type 11" evidence="4">
    <location>
        <begin position="50"/>
        <end position="149"/>
    </location>
</feature>
<dbReference type="AlphaFoldDB" id="A0A9P9GFE5"/>
<dbReference type="OrthoDB" id="66144at2759"/>
<evidence type="ECO:0000313" key="6">
    <source>
        <dbReference type="Proteomes" id="UP000736672"/>
    </source>
</evidence>
<comment type="caution">
    <text evidence="5">The sequence shown here is derived from an EMBL/GenBank/DDBJ whole genome shotgun (WGS) entry which is preliminary data.</text>
</comment>
<dbReference type="CDD" id="cd02440">
    <property type="entry name" value="AdoMet_MTases"/>
    <property type="match status" value="1"/>
</dbReference>
<reference evidence="5" key="1">
    <citation type="journal article" date="2021" name="Nat. Commun.">
        <title>Genetic determinants of endophytism in the Arabidopsis root mycobiome.</title>
        <authorList>
            <person name="Mesny F."/>
            <person name="Miyauchi S."/>
            <person name="Thiergart T."/>
            <person name="Pickel B."/>
            <person name="Atanasova L."/>
            <person name="Karlsson M."/>
            <person name="Huettel B."/>
            <person name="Barry K.W."/>
            <person name="Haridas S."/>
            <person name="Chen C."/>
            <person name="Bauer D."/>
            <person name="Andreopoulos W."/>
            <person name="Pangilinan J."/>
            <person name="LaButti K."/>
            <person name="Riley R."/>
            <person name="Lipzen A."/>
            <person name="Clum A."/>
            <person name="Drula E."/>
            <person name="Henrissat B."/>
            <person name="Kohler A."/>
            <person name="Grigoriev I.V."/>
            <person name="Martin F.M."/>
            <person name="Hacquard S."/>
        </authorList>
    </citation>
    <scope>NUCLEOTIDE SEQUENCE</scope>
    <source>
        <strain evidence="5">FSSC 5 MPI-SDFR-AT-0091</strain>
    </source>
</reference>
<protein>
    <submittedName>
        <fullName evidence="5">Methyltransferase type 11</fullName>
    </submittedName>
</protein>
<dbReference type="Proteomes" id="UP000736672">
    <property type="component" value="Unassembled WGS sequence"/>
</dbReference>
<organism evidence="5 6">
    <name type="scientific">Fusarium solani</name>
    <name type="common">Filamentous fungus</name>
    <dbReference type="NCBI Taxonomy" id="169388"/>
    <lineage>
        <taxon>Eukaryota</taxon>
        <taxon>Fungi</taxon>
        <taxon>Dikarya</taxon>
        <taxon>Ascomycota</taxon>
        <taxon>Pezizomycotina</taxon>
        <taxon>Sordariomycetes</taxon>
        <taxon>Hypocreomycetidae</taxon>
        <taxon>Hypocreales</taxon>
        <taxon>Nectriaceae</taxon>
        <taxon>Fusarium</taxon>
        <taxon>Fusarium solani species complex</taxon>
    </lineage>
</organism>
<gene>
    <name evidence="5" type="ORF">B0J15DRAFT_453405</name>
</gene>
<dbReference type="Pfam" id="PF08241">
    <property type="entry name" value="Methyltransf_11"/>
    <property type="match status" value="1"/>
</dbReference>
<evidence type="ECO:0000256" key="1">
    <source>
        <dbReference type="ARBA" id="ARBA00022603"/>
    </source>
</evidence>
<sequence length="252" mass="28388">MSQNIYDRPDFFQAYSEQIDRSSNADLAIDPAWTRLRPLLPDSVDGLDILDLGCGSGWFCRWARDAGARSVLGIDISEKMLAKARGLTDGQYTAIEYLRADLDSLQLPEEDTGKFDLVFSSLALHYLTNLSGLIALVNRVLKPGALFVFNVEHPIYTAPHNPRVINDPATGEKCWAFNGYYKEGERVVDWLAPGVRKQHRTFTGYVSLFLGAGFDIVGFLEWLPTEEELLSGKVAEIEKLRPLFWTVSIRKR</sequence>
<dbReference type="PANTHER" id="PTHR43464:SF19">
    <property type="entry name" value="UBIQUINONE BIOSYNTHESIS O-METHYLTRANSFERASE, MITOCHONDRIAL"/>
    <property type="match status" value="1"/>
</dbReference>
<dbReference type="GO" id="GO:0008757">
    <property type="term" value="F:S-adenosylmethionine-dependent methyltransferase activity"/>
    <property type="evidence" value="ECO:0007669"/>
    <property type="project" value="InterPro"/>
</dbReference>
<name>A0A9P9GFE5_FUSSL</name>
<dbReference type="EMBL" id="JAGTJS010000022">
    <property type="protein sequence ID" value="KAH7237951.1"/>
    <property type="molecule type" value="Genomic_DNA"/>
</dbReference>
<evidence type="ECO:0000256" key="3">
    <source>
        <dbReference type="ARBA" id="ARBA00022691"/>
    </source>
</evidence>
<proteinExistence type="predicted"/>
<dbReference type="PANTHER" id="PTHR43464">
    <property type="entry name" value="METHYLTRANSFERASE"/>
    <property type="match status" value="1"/>
</dbReference>
<evidence type="ECO:0000259" key="4">
    <source>
        <dbReference type="Pfam" id="PF08241"/>
    </source>
</evidence>
<dbReference type="SUPFAM" id="SSF53335">
    <property type="entry name" value="S-adenosyl-L-methionine-dependent methyltransferases"/>
    <property type="match status" value="1"/>
</dbReference>
<dbReference type="InterPro" id="IPR029063">
    <property type="entry name" value="SAM-dependent_MTases_sf"/>
</dbReference>
<keyword evidence="1 5" id="KW-0489">Methyltransferase</keyword>
<accession>A0A9P9GFE5</accession>
<dbReference type="GO" id="GO:0032259">
    <property type="term" value="P:methylation"/>
    <property type="evidence" value="ECO:0007669"/>
    <property type="project" value="UniProtKB-KW"/>
</dbReference>
<keyword evidence="2" id="KW-0808">Transferase</keyword>
<keyword evidence="3" id="KW-0949">S-adenosyl-L-methionine</keyword>
<evidence type="ECO:0000256" key="2">
    <source>
        <dbReference type="ARBA" id="ARBA00022679"/>
    </source>
</evidence>
<dbReference type="Gene3D" id="3.40.50.150">
    <property type="entry name" value="Vaccinia Virus protein VP39"/>
    <property type="match status" value="1"/>
</dbReference>